<proteinExistence type="predicted"/>
<dbReference type="PROSITE" id="PS50893">
    <property type="entry name" value="ABC_TRANSPORTER_2"/>
    <property type="match status" value="1"/>
</dbReference>
<dbReference type="RefSeq" id="WP_084606315.1">
    <property type="nucleotide sequence ID" value="NZ_CP007264.1"/>
</dbReference>
<keyword evidence="5" id="KW-0687">Ribonucleoprotein</keyword>
<dbReference type="InterPro" id="IPR003593">
    <property type="entry name" value="AAA+_ATPase"/>
</dbReference>
<keyword evidence="6" id="KW-1185">Reference proteome</keyword>
<evidence type="ECO:0000259" key="4">
    <source>
        <dbReference type="PROSITE" id="PS50893"/>
    </source>
</evidence>
<dbReference type="PANTHER" id="PTHR42734">
    <property type="entry name" value="METAL TRANSPORT SYSTEM ATP-BINDING PROTEIN TM_0124-RELATED"/>
    <property type="match status" value="1"/>
</dbReference>
<protein>
    <submittedName>
        <fullName evidence="5">Ribosomal protein L34</fullName>
    </submittedName>
</protein>
<name>W8P4V7_9EURY</name>
<dbReference type="Gene3D" id="3.40.50.300">
    <property type="entry name" value="P-loop containing nucleotide triphosphate hydrolases"/>
    <property type="match status" value="1"/>
</dbReference>
<keyword evidence="2" id="KW-0547">Nucleotide-binding</keyword>
<evidence type="ECO:0000313" key="6">
    <source>
        <dbReference type="Proteomes" id="UP000019434"/>
    </source>
</evidence>
<dbReference type="FunFam" id="3.40.50.300:FF:000134">
    <property type="entry name" value="Iron-enterobactin ABC transporter ATP-binding protein"/>
    <property type="match status" value="1"/>
</dbReference>
<keyword evidence="1" id="KW-0813">Transport</keyword>
<accession>W8P4V7</accession>
<sequence>MLRVKNLWFSYNGRRVLRGVSFDFNEGVGCLLGPNGAGKSTLMKCIAGILKGEGKVTLDGRDVLKMPERERAKLISYSPQEFSVSFPYTVFEVVLMGRNPYVNPLRGPGEEDEELAWKSLEVLGLAELAERPFTELSGGQKRLVMLARSIAQGGRLLLFDEPTSFLDFRNQHVVLSAIRELRRGRLILVSLHDPNQAMAFCDSVFLLRSGSIFVSGRPQKVLTPENLSRLYKMPVEVIEVAGRRVIVPGANKSVLLQTMLLTESVIKLDAKSLEVVECCSGESSAKL</sequence>
<keyword evidence="5" id="KW-0689">Ribosomal protein</keyword>
<dbReference type="HOGENOM" id="CLU_000604_1_11_2"/>
<dbReference type="GO" id="GO:0016887">
    <property type="term" value="F:ATP hydrolysis activity"/>
    <property type="evidence" value="ECO:0007669"/>
    <property type="project" value="InterPro"/>
</dbReference>
<dbReference type="GeneID" id="24959302"/>
<dbReference type="STRING" id="195522.BD01_0873"/>
<dbReference type="GO" id="GO:0005840">
    <property type="term" value="C:ribosome"/>
    <property type="evidence" value="ECO:0007669"/>
    <property type="project" value="UniProtKB-KW"/>
</dbReference>
<evidence type="ECO:0000313" key="5">
    <source>
        <dbReference type="EMBL" id="AHL22495.1"/>
    </source>
</evidence>
<dbReference type="InterPro" id="IPR017871">
    <property type="entry name" value="ABC_transporter-like_CS"/>
</dbReference>
<dbReference type="PANTHER" id="PTHR42734:SF19">
    <property type="entry name" value="IRON COMPOUNDS ABC TRANSPORTER, ATP-BINDING PROTEIN"/>
    <property type="match status" value="1"/>
</dbReference>
<dbReference type="InterPro" id="IPR050153">
    <property type="entry name" value="Metal_Ion_Import_ABC"/>
</dbReference>
<dbReference type="EMBL" id="CP007264">
    <property type="protein sequence ID" value="AHL22495.1"/>
    <property type="molecule type" value="Genomic_DNA"/>
</dbReference>
<dbReference type="InterPro" id="IPR003439">
    <property type="entry name" value="ABC_transporter-like_ATP-bd"/>
</dbReference>
<keyword evidence="3" id="KW-0067">ATP-binding</keyword>
<evidence type="ECO:0000256" key="2">
    <source>
        <dbReference type="ARBA" id="ARBA00022741"/>
    </source>
</evidence>
<evidence type="ECO:0000256" key="1">
    <source>
        <dbReference type="ARBA" id="ARBA00022448"/>
    </source>
</evidence>
<gene>
    <name evidence="5" type="ORF">BD01_0873</name>
</gene>
<dbReference type="CDD" id="cd03214">
    <property type="entry name" value="ABC_Iron-Siderophores_B12_Hemin"/>
    <property type="match status" value="1"/>
</dbReference>
<dbReference type="SUPFAM" id="SSF52540">
    <property type="entry name" value="P-loop containing nucleoside triphosphate hydrolases"/>
    <property type="match status" value="1"/>
</dbReference>
<dbReference type="Pfam" id="PF00005">
    <property type="entry name" value="ABC_tran"/>
    <property type="match status" value="1"/>
</dbReference>
<dbReference type="AlphaFoldDB" id="W8P4V7"/>
<dbReference type="GO" id="GO:0005524">
    <property type="term" value="F:ATP binding"/>
    <property type="evidence" value="ECO:0007669"/>
    <property type="project" value="UniProtKB-KW"/>
</dbReference>
<dbReference type="SMART" id="SM00382">
    <property type="entry name" value="AAA"/>
    <property type="match status" value="1"/>
</dbReference>
<dbReference type="eggNOG" id="arCOG00198">
    <property type="taxonomic scope" value="Archaea"/>
</dbReference>
<reference evidence="5 6" key="1">
    <citation type="submission" date="2014-02" db="EMBL/GenBank/DDBJ databases">
        <title>Genome Sequence of an Hyperthermophilic Archaeon, Thermococcus nautili 30-1, producing viral vesicles.</title>
        <authorList>
            <person name="Oberto J."/>
            <person name="Gaudin M."/>
            <person name="Cossu M."/>
            <person name="Gorlas A."/>
            <person name="Slesarev A."/>
            <person name="Marguet E."/>
            <person name="Forterre P."/>
        </authorList>
    </citation>
    <scope>NUCLEOTIDE SEQUENCE [LARGE SCALE GENOMIC DNA]</scope>
    <source>
        <strain evidence="5 6">30-1</strain>
    </source>
</reference>
<organism evidence="5 6">
    <name type="scientific">Thermococcus nautili</name>
    <dbReference type="NCBI Taxonomy" id="195522"/>
    <lineage>
        <taxon>Archaea</taxon>
        <taxon>Methanobacteriati</taxon>
        <taxon>Methanobacteriota</taxon>
        <taxon>Thermococci</taxon>
        <taxon>Thermococcales</taxon>
        <taxon>Thermococcaceae</taxon>
        <taxon>Thermococcus</taxon>
    </lineage>
</organism>
<dbReference type="PROSITE" id="PS00211">
    <property type="entry name" value="ABC_TRANSPORTER_1"/>
    <property type="match status" value="1"/>
</dbReference>
<dbReference type="KEGG" id="tnu:BD01_0873"/>
<dbReference type="InterPro" id="IPR027417">
    <property type="entry name" value="P-loop_NTPase"/>
</dbReference>
<feature type="domain" description="ABC transporter" evidence="4">
    <location>
        <begin position="2"/>
        <end position="234"/>
    </location>
</feature>
<dbReference type="Proteomes" id="UP000019434">
    <property type="component" value="Chromosome"/>
</dbReference>
<dbReference type="OrthoDB" id="24644at2157"/>
<evidence type="ECO:0000256" key="3">
    <source>
        <dbReference type="ARBA" id="ARBA00022840"/>
    </source>
</evidence>